<dbReference type="RefSeq" id="WP_073072156.1">
    <property type="nucleotide sequence ID" value="NZ_MPPI01000014.1"/>
</dbReference>
<keyword evidence="2" id="KW-0012">Acyltransferase</keyword>
<accession>A0A2T1DEQ8</accession>
<organism evidence="4 5">
    <name type="scientific">Phormidesmis priestleyi ULC007</name>
    <dbReference type="NCBI Taxonomy" id="1920490"/>
    <lineage>
        <taxon>Bacteria</taxon>
        <taxon>Bacillati</taxon>
        <taxon>Cyanobacteriota</taxon>
        <taxon>Cyanophyceae</taxon>
        <taxon>Leptolyngbyales</taxon>
        <taxon>Leptolyngbyaceae</taxon>
        <taxon>Phormidesmis</taxon>
    </lineage>
</organism>
<protein>
    <submittedName>
        <fullName evidence="4">N-acetyltransferase</fullName>
    </submittedName>
</protein>
<keyword evidence="5" id="KW-1185">Reference proteome</keyword>
<dbReference type="Proteomes" id="UP000238634">
    <property type="component" value="Unassembled WGS sequence"/>
</dbReference>
<dbReference type="OrthoDB" id="9798006at2"/>
<reference evidence="4 5" key="1">
    <citation type="submission" date="2018-02" db="EMBL/GenBank/DDBJ databases">
        <authorList>
            <person name="Cohen D.B."/>
            <person name="Kent A.D."/>
        </authorList>
    </citation>
    <scope>NUCLEOTIDE SEQUENCE [LARGE SCALE GENOMIC DNA]</scope>
    <source>
        <strain evidence="4 5">ULC007</strain>
    </source>
</reference>
<evidence type="ECO:0000313" key="4">
    <source>
        <dbReference type="EMBL" id="PSB18954.1"/>
    </source>
</evidence>
<dbReference type="GO" id="GO:0016747">
    <property type="term" value="F:acyltransferase activity, transferring groups other than amino-acyl groups"/>
    <property type="evidence" value="ECO:0007669"/>
    <property type="project" value="InterPro"/>
</dbReference>
<dbReference type="PANTHER" id="PTHR43072:SF23">
    <property type="entry name" value="UPF0039 PROTEIN C11D3.02C"/>
    <property type="match status" value="1"/>
</dbReference>
<reference evidence="4 5" key="2">
    <citation type="submission" date="2018-03" db="EMBL/GenBank/DDBJ databases">
        <title>The ancient ancestry and fast evolution of plastids.</title>
        <authorList>
            <person name="Moore K.R."/>
            <person name="Magnabosco C."/>
            <person name="Momper L."/>
            <person name="Gold D.A."/>
            <person name="Bosak T."/>
            <person name="Fournier G.P."/>
        </authorList>
    </citation>
    <scope>NUCLEOTIDE SEQUENCE [LARGE SCALE GENOMIC DNA]</scope>
    <source>
        <strain evidence="4 5">ULC007</strain>
    </source>
</reference>
<keyword evidence="1 4" id="KW-0808">Transferase</keyword>
<sequence>MIRDAVEADLPTIVTIYNATIPCQIVTADFAPVTIESRLDWFLAHTHDRPLWVMEINGTVAGWLGFRSFYGRPAYQSTAELSLYVHPDCQRMGIGRKLLGRAIEMAPALKIATLLGFIFADNHPSLKLFQQFEFEQWGYLPRVAKFDRGEQDLVILGRRI</sequence>
<dbReference type="CDD" id="cd04301">
    <property type="entry name" value="NAT_SF"/>
    <property type="match status" value="1"/>
</dbReference>
<name>A0A2T1DEQ8_9CYAN</name>
<gene>
    <name evidence="4" type="ORF">C7B65_13115</name>
</gene>
<dbReference type="InterPro" id="IPR000182">
    <property type="entry name" value="GNAT_dom"/>
</dbReference>
<dbReference type="SUPFAM" id="SSF55729">
    <property type="entry name" value="Acyl-CoA N-acyltransferases (Nat)"/>
    <property type="match status" value="1"/>
</dbReference>
<dbReference type="EMBL" id="PVWG01000013">
    <property type="protein sequence ID" value="PSB18954.1"/>
    <property type="molecule type" value="Genomic_DNA"/>
</dbReference>
<dbReference type="STRING" id="1920490.GCA_001895925_04806"/>
<dbReference type="InterPro" id="IPR016181">
    <property type="entry name" value="Acyl_CoA_acyltransferase"/>
</dbReference>
<dbReference type="AlphaFoldDB" id="A0A2T1DEQ8"/>
<dbReference type="Gene3D" id="3.40.630.30">
    <property type="match status" value="1"/>
</dbReference>
<feature type="domain" description="N-acetyltransferase" evidence="3">
    <location>
        <begin position="1"/>
        <end position="160"/>
    </location>
</feature>
<evidence type="ECO:0000256" key="1">
    <source>
        <dbReference type="ARBA" id="ARBA00022679"/>
    </source>
</evidence>
<proteinExistence type="predicted"/>
<dbReference type="Pfam" id="PF00583">
    <property type="entry name" value="Acetyltransf_1"/>
    <property type="match status" value="1"/>
</dbReference>
<evidence type="ECO:0000256" key="2">
    <source>
        <dbReference type="ARBA" id="ARBA00023315"/>
    </source>
</evidence>
<comment type="caution">
    <text evidence="4">The sequence shown here is derived from an EMBL/GenBank/DDBJ whole genome shotgun (WGS) entry which is preliminary data.</text>
</comment>
<evidence type="ECO:0000313" key="5">
    <source>
        <dbReference type="Proteomes" id="UP000238634"/>
    </source>
</evidence>
<evidence type="ECO:0000259" key="3">
    <source>
        <dbReference type="PROSITE" id="PS51186"/>
    </source>
</evidence>
<dbReference type="PROSITE" id="PS51186">
    <property type="entry name" value="GNAT"/>
    <property type="match status" value="1"/>
</dbReference>
<dbReference type="PANTHER" id="PTHR43072">
    <property type="entry name" value="N-ACETYLTRANSFERASE"/>
    <property type="match status" value="1"/>
</dbReference>